<dbReference type="PANTHER" id="PTHR43081:SF18">
    <property type="entry name" value="BLL7624 PROTEIN"/>
    <property type="match status" value="1"/>
</dbReference>
<protein>
    <submittedName>
        <fullName evidence="2">Adenylate cyclase</fullName>
    </submittedName>
</protein>
<dbReference type="GO" id="GO:0004016">
    <property type="term" value="F:adenylate cyclase activity"/>
    <property type="evidence" value="ECO:0007669"/>
    <property type="project" value="UniProtKB-ARBA"/>
</dbReference>
<dbReference type="InterPro" id="IPR021796">
    <property type="entry name" value="Tll0287-like_dom"/>
</dbReference>
<dbReference type="SMART" id="SM00044">
    <property type="entry name" value="CYCc"/>
    <property type="match status" value="1"/>
</dbReference>
<dbReference type="GO" id="GO:0035556">
    <property type="term" value="P:intracellular signal transduction"/>
    <property type="evidence" value="ECO:0007669"/>
    <property type="project" value="InterPro"/>
</dbReference>
<comment type="caution">
    <text evidence="2">The sequence shown here is derived from an EMBL/GenBank/DDBJ whole genome shotgun (WGS) entry which is preliminary data.</text>
</comment>
<dbReference type="SUPFAM" id="SSF55073">
    <property type="entry name" value="Nucleotide cyclase"/>
    <property type="match status" value="1"/>
</dbReference>
<sequence>MAFLALILLPVAVFMDLRSISDQNLQSQATTLNRVISVFRSYYASNVVGRILAADGQAQPLHTYLDTNGGIPIPATLSIELGEEIGARQGDVTYRFVSKFPFRNRAEYALTPFEIEALEKFTANGSPNDSATDVSGSLLSREFTVATPVVMGSACVACHNNHIESPKKDWRVGDIRGIQTITVRQPLTLNLWSFKYLLAYLTTAGGIGFLFALMQFGLAREFGGLNNELEAKNEFLVKISTKLSKYLPPQIYESIFTGEKEVEISTERKKLTVFFSDIKDFTATTERLQPEELTNLLNEYFSEMSAIAERHGATIDKFIGDAIVAFFGDPVTRGAAEDARACLKMAVEMQARLTELNLEWLERGYEHPFKARIGINTGYCNVGNFGSESRMNYTIIGAEANLAARLESIAKPGGIVMSYETWALVRNQVSARPMRPTRFKGISREVVPYEVNMPNSSQSTGHIVKESTTGMELFLNTTNLDPDAREAARQVLLRGIAAIDETDS</sequence>
<dbReference type="CDD" id="cd07302">
    <property type="entry name" value="CHD"/>
    <property type="match status" value="1"/>
</dbReference>
<dbReference type="Gene3D" id="3.30.70.1230">
    <property type="entry name" value="Nucleotide cyclase"/>
    <property type="match status" value="1"/>
</dbReference>
<accession>A0A2G5KB70</accession>
<dbReference type="Pfam" id="PF11845">
    <property type="entry name" value="Tll0287-like"/>
    <property type="match status" value="1"/>
</dbReference>
<keyword evidence="3" id="KW-1185">Reference proteome</keyword>
<dbReference type="InterPro" id="IPR029787">
    <property type="entry name" value="Nucleotide_cyclase"/>
</dbReference>
<dbReference type="GO" id="GO:0006171">
    <property type="term" value="P:cAMP biosynthetic process"/>
    <property type="evidence" value="ECO:0007669"/>
    <property type="project" value="TreeGrafter"/>
</dbReference>
<reference evidence="2 3" key="1">
    <citation type="submission" date="2016-08" db="EMBL/GenBank/DDBJ databases">
        <title>Draft genome of Amylibacter sp. strain 4G11.</title>
        <authorList>
            <person name="Wong S.-K."/>
            <person name="Hamasaki K."/>
            <person name="Yoshizawa S."/>
        </authorList>
    </citation>
    <scope>NUCLEOTIDE SEQUENCE [LARGE SCALE GENOMIC DNA]</scope>
    <source>
        <strain evidence="2 3">4G11</strain>
    </source>
</reference>
<dbReference type="Pfam" id="PF00211">
    <property type="entry name" value="Guanylate_cyc"/>
    <property type="match status" value="1"/>
</dbReference>
<dbReference type="InterPro" id="IPR050697">
    <property type="entry name" value="Adenylyl/Guanylyl_Cyclase_3/4"/>
</dbReference>
<dbReference type="OrthoDB" id="9789782at2"/>
<dbReference type="PANTHER" id="PTHR43081">
    <property type="entry name" value="ADENYLATE CYCLASE, TERMINAL-DIFFERENTIATION SPECIFIC-RELATED"/>
    <property type="match status" value="1"/>
</dbReference>
<evidence type="ECO:0000313" key="3">
    <source>
        <dbReference type="Proteomes" id="UP000231516"/>
    </source>
</evidence>
<name>A0A2G5KB70_9RHOB</name>
<dbReference type="EMBL" id="MDGM01000002">
    <property type="protein sequence ID" value="PIB26777.1"/>
    <property type="molecule type" value="Genomic_DNA"/>
</dbReference>
<dbReference type="PROSITE" id="PS50125">
    <property type="entry name" value="GUANYLATE_CYCLASE_2"/>
    <property type="match status" value="1"/>
</dbReference>
<feature type="domain" description="Guanylate cyclase" evidence="1">
    <location>
        <begin position="272"/>
        <end position="407"/>
    </location>
</feature>
<proteinExistence type="predicted"/>
<dbReference type="Proteomes" id="UP000231516">
    <property type="component" value="Unassembled WGS sequence"/>
</dbReference>
<evidence type="ECO:0000259" key="1">
    <source>
        <dbReference type="PROSITE" id="PS50125"/>
    </source>
</evidence>
<dbReference type="InterPro" id="IPR001054">
    <property type="entry name" value="A/G_cyclase"/>
</dbReference>
<gene>
    <name evidence="2" type="ORF">BFP76_10930</name>
</gene>
<evidence type="ECO:0000313" key="2">
    <source>
        <dbReference type="EMBL" id="PIB26777.1"/>
    </source>
</evidence>
<dbReference type="AlphaFoldDB" id="A0A2G5KB70"/>
<organism evidence="2 3">
    <name type="scientific">Paramylibacter kogurei</name>
    <dbReference type="NCBI Taxonomy" id="1889778"/>
    <lineage>
        <taxon>Bacteria</taxon>
        <taxon>Pseudomonadati</taxon>
        <taxon>Pseudomonadota</taxon>
        <taxon>Alphaproteobacteria</taxon>
        <taxon>Rhodobacterales</taxon>
        <taxon>Paracoccaceae</taxon>
        <taxon>Paramylibacter</taxon>
    </lineage>
</organism>